<dbReference type="Proteomes" id="UP000323865">
    <property type="component" value="Chromosome"/>
</dbReference>
<keyword evidence="2" id="KW-1185">Reference proteome</keyword>
<protein>
    <submittedName>
        <fullName evidence="1">Helix-turn-helix transcriptional regulator</fullName>
    </submittedName>
</protein>
<gene>
    <name evidence="1" type="ORF">FOB48_04430</name>
</gene>
<organism evidence="1 2">
    <name type="scientific">Dermabacter vaginalis</name>
    <dbReference type="NCBI Taxonomy" id="1630135"/>
    <lineage>
        <taxon>Bacteria</taxon>
        <taxon>Bacillati</taxon>
        <taxon>Actinomycetota</taxon>
        <taxon>Actinomycetes</taxon>
        <taxon>Micrococcales</taxon>
        <taxon>Dermabacteraceae</taxon>
        <taxon>Dermabacter</taxon>
    </lineage>
</organism>
<dbReference type="InterPro" id="IPR001387">
    <property type="entry name" value="Cro/C1-type_HTH"/>
</dbReference>
<evidence type="ECO:0000313" key="2">
    <source>
        <dbReference type="Proteomes" id="UP000323865"/>
    </source>
</evidence>
<proteinExistence type="predicted"/>
<evidence type="ECO:0000313" key="1">
    <source>
        <dbReference type="EMBL" id="QEU11610.1"/>
    </source>
</evidence>
<reference evidence="1 2" key="1">
    <citation type="submission" date="2019-09" db="EMBL/GenBank/DDBJ databases">
        <title>FDA dAtabase for Regulatory Grade micrObial Sequences (FDA-ARGOS): Supporting development and validation of Infectious Disease Dx tests.</title>
        <authorList>
            <person name="Sciortino C."/>
            <person name="Tallon L."/>
            <person name="Sadzewicz L."/>
            <person name="Vavikolanu K."/>
            <person name="Mehta A."/>
            <person name="Aluvathingal J."/>
            <person name="Nadendla S."/>
            <person name="Nandy P."/>
            <person name="Geyer C."/>
            <person name="Yan Y."/>
            <person name="Sichtig H."/>
        </authorList>
    </citation>
    <scope>NUCLEOTIDE SEQUENCE [LARGE SCALE GENOMIC DNA]</scope>
    <source>
        <strain evidence="1 2">FDAARGOS_640</strain>
    </source>
</reference>
<accession>A0ABX6A4N8</accession>
<dbReference type="CDD" id="cd00093">
    <property type="entry name" value="HTH_XRE"/>
    <property type="match status" value="1"/>
</dbReference>
<dbReference type="EMBL" id="CP044108">
    <property type="protein sequence ID" value="QEU11610.1"/>
    <property type="molecule type" value="Genomic_DNA"/>
</dbReference>
<name>A0ABX6A4N8_9MICO</name>
<sequence length="87" mass="9676">MFAYKQTKERKRKGGECMAHINTETLNRYMAAEGIHNTNQLAKRMGPGIHFSTVYRVVSGETEPSGKVIAGLHRAFPGRNITDLITA</sequence>